<dbReference type="Pfam" id="PF00459">
    <property type="entry name" value="Inositol_P"/>
    <property type="match status" value="1"/>
</dbReference>
<dbReference type="GO" id="GO:0007165">
    <property type="term" value="P:signal transduction"/>
    <property type="evidence" value="ECO:0007669"/>
    <property type="project" value="TreeGrafter"/>
</dbReference>
<sequence>MQPMLNIALRAARIAGEQIARSAERIDLIKSEQSSISDFLNETATKAEQTIAYSIQKAYPAHSLIGEFSGEYKSLEEKSDVTWHVNPIDSISNFSNGLPVFAICLSAEIKGRLEHALILNPITGEEFTASRGNGAHLNGKRLRVSNKRTLEQAVICSSFLNSRTEKAQFETFKLIMSQIQSADGILHNNGSVALNMAYTAAGRMDGFLQIGIRPDILNAGALLIQESGGLLGDFRGGNDFRKTGNTVAGNAKLFKALLKAIQPALEDA</sequence>
<evidence type="ECO:0000313" key="4">
    <source>
        <dbReference type="Proteomes" id="UP000185999"/>
    </source>
</evidence>
<dbReference type="GO" id="GO:0006020">
    <property type="term" value="P:inositol metabolic process"/>
    <property type="evidence" value="ECO:0007669"/>
    <property type="project" value="TreeGrafter"/>
</dbReference>
<dbReference type="PANTHER" id="PTHR20854:SF4">
    <property type="entry name" value="INOSITOL-1-MONOPHOSPHATASE-RELATED"/>
    <property type="match status" value="1"/>
</dbReference>
<keyword evidence="2" id="KW-0460">Magnesium</keyword>
<dbReference type="PRINTS" id="PR00377">
    <property type="entry name" value="IMPHPHTASES"/>
</dbReference>
<dbReference type="GO" id="GO:0046872">
    <property type="term" value="F:metal ion binding"/>
    <property type="evidence" value="ECO:0007669"/>
    <property type="project" value="UniProtKB-KW"/>
</dbReference>
<keyword evidence="2" id="KW-0479">Metal-binding</keyword>
<dbReference type="EMBL" id="FTOE01000013">
    <property type="protein sequence ID" value="SIT06659.1"/>
    <property type="molecule type" value="Genomic_DNA"/>
</dbReference>
<feature type="binding site" evidence="2">
    <location>
        <position position="67"/>
    </location>
    <ligand>
        <name>Mg(2+)</name>
        <dbReference type="ChEBI" id="CHEBI:18420"/>
        <label>1</label>
        <note>catalytic</note>
    </ligand>
</feature>
<comment type="similarity">
    <text evidence="1">Belongs to the inositol monophosphatase superfamily.</text>
</comment>
<dbReference type="CDD" id="cd01637">
    <property type="entry name" value="IMPase_like"/>
    <property type="match status" value="1"/>
</dbReference>
<dbReference type="PANTHER" id="PTHR20854">
    <property type="entry name" value="INOSITOL MONOPHOSPHATASE"/>
    <property type="match status" value="1"/>
</dbReference>
<evidence type="ECO:0000313" key="3">
    <source>
        <dbReference type="EMBL" id="SIT06659.1"/>
    </source>
</evidence>
<dbReference type="Gene3D" id="3.30.540.10">
    <property type="entry name" value="Fructose-1,6-Bisphosphatase, subunit A, domain 1"/>
    <property type="match status" value="1"/>
</dbReference>
<dbReference type="SUPFAM" id="SSF56655">
    <property type="entry name" value="Carbohydrate phosphatase"/>
    <property type="match status" value="1"/>
</dbReference>
<dbReference type="AlphaFoldDB" id="A0A1N7P882"/>
<proteinExistence type="inferred from homology"/>
<name>A0A1N7P882_9GAMM</name>
<comment type="cofactor">
    <cofactor evidence="2">
        <name>Mg(2+)</name>
        <dbReference type="ChEBI" id="CHEBI:18420"/>
    </cofactor>
</comment>
<keyword evidence="4" id="KW-1185">Reference proteome</keyword>
<gene>
    <name evidence="3" type="ORF">SAMN05421760_11318</name>
</gene>
<protein>
    <submittedName>
        <fullName evidence="3">Myo-inositol-1(Or 4)-monophosphatase</fullName>
    </submittedName>
</protein>
<evidence type="ECO:0000256" key="2">
    <source>
        <dbReference type="PIRSR" id="PIRSR600760-2"/>
    </source>
</evidence>
<dbReference type="InterPro" id="IPR000760">
    <property type="entry name" value="Inositol_monophosphatase-like"/>
</dbReference>
<dbReference type="STRING" id="619304.SAMN05421760_11318"/>
<organism evidence="3 4">
    <name type="scientific">Neptunomonas antarctica</name>
    <dbReference type="NCBI Taxonomy" id="619304"/>
    <lineage>
        <taxon>Bacteria</taxon>
        <taxon>Pseudomonadati</taxon>
        <taxon>Pseudomonadota</taxon>
        <taxon>Gammaproteobacteria</taxon>
        <taxon>Oceanospirillales</taxon>
        <taxon>Oceanospirillaceae</taxon>
        <taxon>Neptunomonas</taxon>
    </lineage>
</organism>
<accession>A0A1N7P882</accession>
<feature type="binding site" evidence="2">
    <location>
        <position position="89"/>
    </location>
    <ligand>
        <name>Mg(2+)</name>
        <dbReference type="ChEBI" id="CHEBI:18420"/>
        <label>1</label>
        <note>catalytic</note>
    </ligand>
</feature>
<reference evidence="4" key="1">
    <citation type="submission" date="2017-01" db="EMBL/GenBank/DDBJ databases">
        <authorList>
            <person name="Varghese N."/>
            <person name="Submissions S."/>
        </authorList>
    </citation>
    <scope>NUCLEOTIDE SEQUENCE [LARGE SCALE GENOMIC DNA]</scope>
    <source>
        <strain evidence="4">DSM 22306</strain>
    </source>
</reference>
<evidence type="ECO:0000256" key="1">
    <source>
        <dbReference type="ARBA" id="ARBA00009759"/>
    </source>
</evidence>
<dbReference type="GO" id="GO:0008934">
    <property type="term" value="F:inositol monophosphate 1-phosphatase activity"/>
    <property type="evidence" value="ECO:0007669"/>
    <property type="project" value="TreeGrafter"/>
</dbReference>
<dbReference type="Proteomes" id="UP000185999">
    <property type="component" value="Unassembled WGS sequence"/>
</dbReference>
<dbReference type="Gene3D" id="3.40.190.80">
    <property type="match status" value="1"/>
</dbReference>
<feature type="binding site" evidence="2">
    <location>
        <position position="88"/>
    </location>
    <ligand>
        <name>Mg(2+)</name>
        <dbReference type="ChEBI" id="CHEBI:18420"/>
        <label>1</label>
        <note>catalytic</note>
    </ligand>
</feature>